<reference evidence="4" key="2">
    <citation type="submission" date="2019-09" db="UniProtKB">
        <authorList>
            <consortium name="WormBaseParasite"/>
        </authorList>
    </citation>
    <scope>IDENTIFICATION</scope>
</reference>
<accession>A0A3P8CWX8</accession>
<dbReference type="Proteomes" id="UP000050761">
    <property type="component" value="Unassembled WGS sequence"/>
</dbReference>
<dbReference type="EMBL" id="UZAH01027117">
    <property type="protein sequence ID" value="VDO88715.1"/>
    <property type="molecule type" value="Genomic_DNA"/>
</dbReference>
<evidence type="ECO:0000313" key="3">
    <source>
        <dbReference type="Proteomes" id="UP000050761"/>
    </source>
</evidence>
<sequence>MEGLVGLGGNPNQKPGIGCTRLPAPPPTALLTNSHVILVDVSGGEGGRVDVGIAAADLSPPAARQRKVAGGEAFTRLAEPSTKTRHARASLRYAAAATTIV</sequence>
<protein>
    <submittedName>
        <fullName evidence="2 4">Uncharacterized protein</fullName>
    </submittedName>
</protein>
<feature type="region of interest" description="Disordered" evidence="1">
    <location>
        <begin position="1"/>
        <end position="21"/>
    </location>
</feature>
<dbReference type="WBParaSite" id="HPBE_0001146901-mRNA-1">
    <property type="protein sequence ID" value="HPBE_0001146901-mRNA-1"/>
    <property type="gene ID" value="HPBE_0001146901"/>
</dbReference>
<proteinExistence type="predicted"/>
<evidence type="ECO:0000313" key="4">
    <source>
        <dbReference type="WBParaSite" id="HPBE_0001146901-mRNA-1"/>
    </source>
</evidence>
<reference evidence="2 3" key="1">
    <citation type="submission" date="2018-11" db="EMBL/GenBank/DDBJ databases">
        <authorList>
            <consortium name="Pathogen Informatics"/>
        </authorList>
    </citation>
    <scope>NUCLEOTIDE SEQUENCE [LARGE SCALE GENOMIC DNA]</scope>
</reference>
<organism evidence="2">
    <name type="scientific">Heligmosomoides polygyrus</name>
    <name type="common">Parasitic roundworm</name>
    <dbReference type="NCBI Taxonomy" id="6339"/>
    <lineage>
        <taxon>Eukaryota</taxon>
        <taxon>Metazoa</taxon>
        <taxon>Ecdysozoa</taxon>
        <taxon>Nematoda</taxon>
        <taxon>Chromadorea</taxon>
        <taxon>Rhabditida</taxon>
        <taxon>Rhabditina</taxon>
        <taxon>Rhabditomorpha</taxon>
        <taxon>Strongyloidea</taxon>
        <taxon>Heligmosomidae</taxon>
        <taxon>Heligmosomoides</taxon>
    </lineage>
</organism>
<name>A0A3P8CWX8_HELPZ</name>
<keyword evidence="3" id="KW-1185">Reference proteome</keyword>
<evidence type="ECO:0000313" key="2">
    <source>
        <dbReference type="EMBL" id="VDO88715.1"/>
    </source>
</evidence>
<evidence type="ECO:0000256" key="1">
    <source>
        <dbReference type="SAM" id="MobiDB-lite"/>
    </source>
</evidence>
<gene>
    <name evidence="2" type="ORF">HPBE_LOCUS11470</name>
</gene>
<dbReference type="AlphaFoldDB" id="A0A3P8CWX8"/>